<organism evidence="3 4">
    <name type="scientific">Pontibacter saemangeumensis</name>
    <dbReference type="NCBI Taxonomy" id="1084525"/>
    <lineage>
        <taxon>Bacteria</taxon>
        <taxon>Pseudomonadati</taxon>
        <taxon>Bacteroidota</taxon>
        <taxon>Cytophagia</taxon>
        <taxon>Cytophagales</taxon>
        <taxon>Hymenobacteraceae</taxon>
        <taxon>Pontibacter</taxon>
    </lineage>
</organism>
<sequence length="302" mass="32704">MKTRLFACLLLAMAFVGCNSQTGTTERAVNTAPPSEDVTKNWKLGVALWTFHTFSFPDALAKVDSAGLEYIEPNTFHAAGPALKDSLILQLSPAGLDKIKALIGQRGLKVGSVYIAGDSTLASWTRQFAIAKQLGARFVTAEPPVHMWDPIDSLAGAYGVKVAIHEHWKGVSPYWHPDSVLAAIQGHPNFGACADLGHWPKSGIDPVEAVRKLSGHIIGVHLKDIAAFNDPALKDVPVGTGVVDFPAVFKELERQRFAGPVYIERDAEDKPSNLPSVIQTVKYYNEQVQQLQQAKNGAESAE</sequence>
<proteinExistence type="predicted"/>
<dbReference type="InterPro" id="IPR013022">
    <property type="entry name" value="Xyl_isomerase-like_TIM-brl"/>
</dbReference>
<dbReference type="InterPro" id="IPR036237">
    <property type="entry name" value="Xyl_isomerase-like_sf"/>
</dbReference>
<feature type="chain" id="PRO_5046931492" description="Xylose isomerase-like TIM barrel domain-containing protein" evidence="1">
    <location>
        <begin position="21"/>
        <end position="302"/>
    </location>
</feature>
<dbReference type="PROSITE" id="PS51257">
    <property type="entry name" value="PROKAR_LIPOPROTEIN"/>
    <property type="match status" value="1"/>
</dbReference>
<evidence type="ECO:0000259" key="2">
    <source>
        <dbReference type="Pfam" id="PF01261"/>
    </source>
</evidence>
<name>A0ABP8M4U3_9BACT</name>
<dbReference type="PANTHER" id="PTHR12110:SF41">
    <property type="entry name" value="INOSOSE DEHYDRATASE"/>
    <property type="match status" value="1"/>
</dbReference>
<accession>A0ABP8M4U3</accession>
<dbReference type="EMBL" id="BAABHC010000035">
    <property type="protein sequence ID" value="GAA4443458.1"/>
    <property type="molecule type" value="Genomic_DNA"/>
</dbReference>
<gene>
    <name evidence="3" type="ORF">GCM10023188_44260</name>
</gene>
<keyword evidence="4" id="KW-1185">Reference proteome</keyword>
<reference evidence="4" key="1">
    <citation type="journal article" date="2019" name="Int. J. Syst. Evol. Microbiol.">
        <title>The Global Catalogue of Microorganisms (GCM) 10K type strain sequencing project: providing services to taxonomists for standard genome sequencing and annotation.</title>
        <authorList>
            <consortium name="The Broad Institute Genomics Platform"/>
            <consortium name="The Broad Institute Genome Sequencing Center for Infectious Disease"/>
            <person name="Wu L."/>
            <person name="Ma J."/>
        </authorList>
    </citation>
    <scope>NUCLEOTIDE SEQUENCE [LARGE SCALE GENOMIC DNA]</scope>
    <source>
        <strain evidence="4">JCM 17926</strain>
    </source>
</reference>
<dbReference type="SUPFAM" id="SSF51658">
    <property type="entry name" value="Xylose isomerase-like"/>
    <property type="match status" value="1"/>
</dbReference>
<dbReference type="PANTHER" id="PTHR12110">
    <property type="entry name" value="HYDROXYPYRUVATE ISOMERASE"/>
    <property type="match status" value="1"/>
</dbReference>
<dbReference type="Proteomes" id="UP001500552">
    <property type="component" value="Unassembled WGS sequence"/>
</dbReference>
<dbReference type="Pfam" id="PF01261">
    <property type="entry name" value="AP_endonuc_2"/>
    <property type="match status" value="1"/>
</dbReference>
<evidence type="ECO:0000313" key="3">
    <source>
        <dbReference type="EMBL" id="GAA4443458.1"/>
    </source>
</evidence>
<dbReference type="InterPro" id="IPR050312">
    <property type="entry name" value="IolE/XylAMocC-like"/>
</dbReference>
<feature type="signal peptide" evidence="1">
    <location>
        <begin position="1"/>
        <end position="20"/>
    </location>
</feature>
<evidence type="ECO:0000256" key="1">
    <source>
        <dbReference type="SAM" id="SignalP"/>
    </source>
</evidence>
<evidence type="ECO:0000313" key="4">
    <source>
        <dbReference type="Proteomes" id="UP001500552"/>
    </source>
</evidence>
<keyword evidence="1" id="KW-0732">Signal</keyword>
<dbReference type="Gene3D" id="3.20.20.150">
    <property type="entry name" value="Divalent-metal-dependent TIM barrel enzymes"/>
    <property type="match status" value="1"/>
</dbReference>
<protein>
    <recommendedName>
        <fullName evidence="2">Xylose isomerase-like TIM barrel domain-containing protein</fullName>
    </recommendedName>
</protein>
<feature type="domain" description="Xylose isomerase-like TIM barrel" evidence="2">
    <location>
        <begin position="61"/>
        <end position="272"/>
    </location>
</feature>
<comment type="caution">
    <text evidence="3">The sequence shown here is derived from an EMBL/GenBank/DDBJ whole genome shotgun (WGS) entry which is preliminary data.</text>
</comment>
<dbReference type="RefSeq" id="WP_345162530.1">
    <property type="nucleotide sequence ID" value="NZ_BAABHC010000035.1"/>
</dbReference>